<dbReference type="EMBL" id="PJQM01006885">
    <property type="protein sequence ID" value="RCH78946.1"/>
    <property type="molecule type" value="Genomic_DNA"/>
</dbReference>
<protein>
    <submittedName>
        <fullName evidence="1">Uncharacterized protein</fullName>
    </submittedName>
</protein>
<dbReference type="OrthoDB" id="2281765at2759"/>
<reference evidence="1 2" key="1">
    <citation type="journal article" date="2018" name="G3 (Bethesda)">
        <title>Phylogenetic and Phylogenomic Definition of Rhizopus Species.</title>
        <authorList>
            <person name="Gryganskyi A.P."/>
            <person name="Golan J."/>
            <person name="Dolatabadi S."/>
            <person name="Mondo S."/>
            <person name="Robb S."/>
            <person name="Idnurm A."/>
            <person name="Muszewska A."/>
            <person name="Steczkiewicz K."/>
            <person name="Masonjones S."/>
            <person name="Liao H.L."/>
            <person name="Gajdeczka M.T."/>
            <person name="Anike F."/>
            <person name="Vuek A."/>
            <person name="Anishchenko I.M."/>
            <person name="Voigt K."/>
            <person name="de Hoog G.S."/>
            <person name="Smith M.E."/>
            <person name="Heitman J."/>
            <person name="Vilgalys R."/>
            <person name="Stajich J.E."/>
        </authorList>
    </citation>
    <scope>NUCLEOTIDE SEQUENCE [LARGE SCALE GENOMIC DNA]</scope>
    <source>
        <strain evidence="1 2">LSU 92-RS-03</strain>
    </source>
</reference>
<name>A0A367IMU2_RHIST</name>
<accession>A0A367IMU2</accession>
<keyword evidence="2" id="KW-1185">Reference proteome</keyword>
<evidence type="ECO:0000313" key="2">
    <source>
        <dbReference type="Proteomes" id="UP000253551"/>
    </source>
</evidence>
<dbReference type="STRING" id="4846.A0A367IMU2"/>
<organism evidence="1 2">
    <name type="scientific">Rhizopus stolonifer</name>
    <name type="common">Rhizopus nigricans</name>
    <dbReference type="NCBI Taxonomy" id="4846"/>
    <lineage>
        <taxon>Eukaryota</taxon>
        <taxon>Fungi</taxon>
        <taxon>Fungi incertae sedis</taxon>
        <taxon>Mucoromycota</taxon>
        <taxon>Mucoromycotina</taxon>
        <taxon>Mucoromycetes</taxon>
        <taxon>Mucorales</taxon>
        <taxon>Mucorineae</taxon>
        <taxon>Rhizopodaceae</taxon>
        <taxon>Rhizopus</taxon>
    </lineage>
</organism>
<sequence>MPIMRMRLRRLKLQSSRILDIHHPTNNIVALLVHKGYYQEAIQTLEMQQITCLPDFVPFSEKHLRDPRYHDKPIKERQSAAKAIFHQRLTNIALRVQHDNHKFAVARDFRKNQWITEEQYVFIARSIRPSRDINLRDPTTHSNNLDEMDTDDSDNLLRFVLLTNLNGPADGDNTAQLA</sequence>
<gene>
    <name evidence="1" type="ORF">CU098_005216</name>
</gene>
<evidence type="ECO:0000313" key="1">
    <source>
        <dbReference type="EMBL" id="RCH78946.1"/>
    </source>
</evidence>
<proteinExistence type="predicted"/>
<dbReference type="AlphaFoldDB" id="A0A367IMU2"/>
<dbReference type="Proteomes" id="UP000253551">
    <property type="component" value="Unassembled WGS sequence"/>
</dbReference>
<comment type="caution">
    <text evidence="1">The sequence shown here is derived from an EMBL/GenBank/DDBJ whole genome shotgun (WGS) entry which is preliminary data.</text>
</comment>